<name>A0A0B5E1U7_9RHOB</name>
<dbReference type="KEGG" id="cid:P73_1727"/>
<keyword evidence="1" id="KW-0449">Lipoprotein</keyword>
<evidence type="ECO:0000313" key="1">
    <source>
        <dbReference type="EMBL" id="AJE46442.1"/>
    </source>
</evidence>
<reference evidence="1 2" key="1">
    <citation type="journal article" date="2014" name="Int. J. Syst. Evol. Microbiol.">
        <title>Celeribacter indicus sp. nov., a polycyclic aromatic hydrocarbon-degrading bacterium from deep-sea sediment and reclassification of Huaishuia halophila as Celeribacter halophilus comb. nov.</title>
        <authorList>
            <person name="Lai Q."/>
            <person name="Cao J."/>
            <person name="Yuan J."/>
            <person name="Li F."/>
            <person name="Shao Z."/>
        </authorList>
    </citation>
    <scope>NUCLEOTIDE SEQUENCE [LARGE SCALE GENOMIC DNA]</scope>
    <source>
        <strain evidence="1">P73</strain>
    </source>
</reference>
<organism evidence="1 2">
    <name type="scientific">Celeribacter indicus</name>
    <dbReference type="NCBI Taxonomy" id="1208324"/>
    <lineage>
        <taxon>Bacteria</taxon>
        <taxon>Pseudomonadati</taxon>
        <taxon>Pseudomonadota</taxon>
        <taxon>Alphaproteobacteria</taxon>
        <taxon>Rhodobacterales</taxon>
        <taxon>Roseobacteraceae</taxon>
        <taxon>Celeribacter</taxon>
    </lineage>
</organism>
<accession>A0A0B5E1U7</accession>
<keyword evidence="2" id="KW-1185">Reference proteome</keyword>
<dbReference type="HOGENOM" id="CLU_135047_0_0_5"/>
<dbReference type="STRING" id="1208324.P73_1727"/>
<dbReference type="AlphaFoldDB" id="A0A0B5E1U7"/>
<dbReference type="RefSeq" id="WP_052453126.1">
    <property type="nucleotide sequence ID" value="NZ_CP004393.1"/>
</dbReference>
<proteinExistence type="predicted"/>
<protein>
    <submittedName>
        <fullName evidence="1">Putative lipoprotein</fullName>
    </submittedName>
</protein>
<sequence>MRRQVVISGLVLALLAGCATVRESRINPVNWFGPSEAVAVSDTGAAILPTLAPRRGYPHFVDTRPLAPAISDVSVSRSASGAIVTATASLPAAGYFDAELVRVPSAAPGTLSFEFRLRPPPGPARTGTAPQRQITAAASLSTAELAQAGTIVVIGAEGARQVRR</sequence>
<gene>
    <name evidence="1" type="ORF">P73_1727</name>
</gene>
<evidence type="ECO:0000313" key="2">
    <source>
        <dbReference type="Proteomes" id="UP000031521"/>
    </source>
</evidence>
<dbReference type="Proteomes" id="UP000031521">
    <property type="component" value="Chromosome"/>
</dbReference>
<dbReference type="PROSITE" id="PS51257">
    <property type="entry name" value="PROKAR_LIPOPROTEIN"/>
    <property type="match status" value="1"/>
</dbReference>
<dbReference type="EMBL" id="CP004393">
    <property type="protein sequence ID" value="AJE46442.1"/>
    <property type="molecule type" value="Genomic_DNA"/>
</dbReference>
<dbReference type="OrthoDB" id="7773807at2"/>